<evidence type="ECO:0000256" key="1">
    <source>
        <dbReference type="SAM" id="MobiDB-lite"/>
    </source>
</evidence>
<feature type="compositionally biased region" description="Acidic residues" evidence="1">
    <location>
        <begin position="98"/>
        <end position="108"/>
    </location>
</feature>
<reference evidence="3" key="1">
    <citation type="journal article" date="2019" name="Int. J. Syst. Evol. Microbiol.">
        <title>The Global Catalogue of Microorganisms (GCM) 10K type strain sequencing project: providing services to taxonomists for standard genome sequencing and annotation.</title>
        <authorList>
            <consortium name="The Broad Institute Genomics Platform"/>
            <consortium name="The Broad Institute Genome Sequencing Center for Infectious Disease"/>
            <person name="Wu L."/>
            <person name="Ma J."/>
        </authorList>
    </citation>
    <scope>NUCLEOTIDE SEQUENCE [LARGE SCALE GENOMIC DNA]</scope>
    <source>
        <strain evidence="3">KCTC 42805</strain>
    </source>
</reference>
<sequence length="155" mass="17012">MSLSSKLRKENDESFASKQRQSTQGLAPDQGLTQLNDIQRDNDLPSRQMDVNDTNFADDYEDIKVMAADSNNENDGPSDVDIEESKRASWGQPPLPADADDASTDEDSPMTAYQHPTQGVHEADKVADADWNRSTAEGAIPTTRTNEPDRTLGNS</sequence>
<feature type="compositionally biased region" description="Basic and acidic residues" evidence="1">
    <location>
        <begin position="146"/>
        <end position="155"/>
    </location>
</feature>
<evidence type="ECO:0000313" key="3">
    <source>
        <dbReference type="Proteomes" id="UP001597469"/>
    </source>
</evidence>
<evidence type="ECO:0000313" key="2">
    <source>
        <dbReference type="EMBL" id="MFD2570723.1"/>
    </source>
</evidence>
<keyword evidence="3" id="KW-1185">Reference proteome</keyword>
<gene>
    <name evidence="2" type="ORF">ACFSUS_08780</name>
</gene>
<accession>A0ABW5M111</accession>
<dbReference type="Proteomes" id="UP001597469">
    <property type="component" value="Unassembled WGS sequence"/>
</dbReference>
<comment type="caution">
    <text evidence="2">The sequence shown here is derived from an EMBL/GenBank/DDBJ whole genome shotgun (WGS) entry which is preliminary data.</text>
</comment>
<feature type="compositionally biased region" description="Polar residues" evidence="1">
    <location>
        <begin position="14"/>
        <end position="37"/>
    </location>
</feature>
<protein>
    <submittedName>
        <fullName evidence="2">Uncharacterized protein</fullName>
    </submittedName>
</protein>
<name>A0ABW5M111_9BACT</name>
<feature type="compositionally biased region" description="Basic and acidic residues" evidence="1">
    <location>
        <begin position="121"/>
        <end position="131"/>
    </location>
</feature>
<dbReference type="EMBL" id="JBHULN010000004">
    <property type="protein sequence ID" value="MFD2570723.1"/>
    <property type="molecule type" value="Genomic_DNA"/>
</dbReference>
<organism evidence="2 3">
    <name type="scientific">Spirosoma soli</name>
    <dbReference type="NCBI Taxonomy" id="1770529"/>
    <lineage>
        <taxon>Bacteria</taxon>
        <taxon>Pseudomonadati</taxon>
        <taxon>Bacteroidota</taxon>
        <taxon>Cytophagia</taxon>
        <taxon>Cytophagales</taxon>
        <taxon>Cytophagaceae</taxon>
        <taxon>Spirosoma</taxon>
    </lineage>
</organism>
<proteinExistence type="predicted"/>
<feature type="region of interest" description="Disordered" evidence="1">
    <location>
        <begin position="1"/>
        <end position="155"/>
    </location>
</feature>
<dbReference type="RefSeq" id="WP_381521646.1">
    <property type="nucleotide sequence ID" value="NZ_JBHULN010000004.1"/>
</dbReference>